<feature type="transmembrane region" description="Helical" evidence="2">
    <location>
        <begin position="1709"/>
        <end position="1732"/>
    </location>
</feature>
<dbReference type="CDD" id="cd00063">
    <property type="entry name" value="FN3"/>
    <property type="match status" value="2"/>
</dbReference>
<dbReference type="InterPro" id="IPR003961">
    <property type="entry name" value="FN3_dom"/>
</dbReference>
<evidence type="ECO:0000313" key="5">
    <source>
        <dbReference type="EnsemblMetazoa" id="Aqu2.1.21743_001"/>
    </source>
</evidence>
<evidence type="ECO:0000259" key="4">
    <source>
        <dbReference type="PROSITE" id="PS50853"/>
    </source>
</evidence>
<feature type="compositionally biased region" description="Basic and acidic residues" evidence="1">
    <location>
        <begin position="505"/>
        <end position="518"/>
    </location>
</feature>
<reference evidence="5" key="1">
    <citation type="submission" date="2017-05" db="UniProtKB">
        <authorList>
            <consortium name="EnsemblMetazoa"/>
        </authorList>
    </citation>
    <scope>IDENTIFICATION</scope>
</reference>
<proteinExistence type="predicted"/>
<feature type="transmembrane region" description="Helical" evidence="2">
    <location>
        <begin position="1770"/>
        <end position="1793"/>
    </location>
</feature>
<feature type="region of interest" description="Disordered" evidence="1">
    <location>
        <begin position="458"/>
        <end position="597"/>
    </location>
</feature>
<feature type="region of interest" description="Disordered" evidence="1">
    <location>
        <begin position="1257"/>
        <end position="1280"/>
    </location>
</feature>
<accession>A0A1X7U259</accession>
<dbReference type="SMART" id="SM00060">
    <property type="entry name" value="FN3"/>
    <property type="match status" value="3"/>
</dbReference>
<dbReference type="EnsemblMetazoa" id="Aqu2.1.21743_001">
    <property type="protein sequence ID" value="Aqu2.1.21743_001"/>
    <property type="gene ID" value="Aqu2.1.21743"/>
</dbReference>
<protein>
    <recommendedName>
        <fullName evidence="4">Fibronectin type-III domain-containing protein</fullName>
    </recommendedName>
</protein>
<feature type="transmembrane region" description="Helical" evidence="2">
    <location>
        <begin position="1537"/>
        <end position="1559"/>
    </location>
</feature>
<evidence type="ECO:0000256" key="1">
    <source>
        <dbReference type="SAM" id="MobiDB-lite"/>
    </source>
</evidence>
<feature type="transmembrane region" description="Helical" evidence="2">
    <location>
        <begin position="1828"/>
        <end position="1847"/>
    </location>
</feature>
<feature type="transmembrane region" description="Helical" evidence="2">
    <location>
        <begin position="1647"/>
        <end position="1665"/>
    </location>
</feature>
<dbReference type="PROSITE" id="PS50853">
    <property type="entry name" value="FN3"/>
    <property type="match status" value="1"/>
</dbReference>
<name>A0A1X7U259_AMPQE</name>
<dbReference type="InParanoid" id="A0A1X7U259"/>
<keyword evidence="3" id="KW-0732">Signal</keyword>
<feature type="transmembrane region" description="Helical" evidence="2">
    <location>
        <begin position="1618"/>
        <end position="1635"/>
    </location>
</feature>
<feature type="compositionally biased region" description="Basic and acidic residues" evidence="1">
    <location>
        <begin position="1257"/>
        <end position="1271"/>
    </location>
</feature>
<dbReference type="SUPFAM" id="SSF49265">
    <property type="entry name" value="Fibronectin type III"/>
    <property type="match status" value="1"/>
</dbReference>
<keyword evidence="2" id="KW-1133">Transmembrane helix</keyword>
<feature type="compositionally biased region" description="Basic and acidic residues" evidence="1">
    <location>
        <begin position="540"/>
        <end position="551"/>
    </location>
</feature>
<sequence length="1940" mass="214246">MTTVCCTAVKTILLCLALFVGLSCLGCVNQTPNCTNFSGVDNRLAPQNVTVQTGENATFTSKSTCHSMKVYVNGCEASRDSVRLSSDGDMTTLTYTAINASLDESGSSVEFIMFCNGPSCYHKVYLTVLDPPIEPANVTVNTTCSGFNISFISSDATVVTVTSSNGTMIYNGTLEPSVNFIEINNSIRNNEVYELRLKSYNEVGQSKYIIENINTDINIVSFEISDVSIKYVNDVPQANVTLNVDNDCILSVPCTVDVKCACLSNTSQSIFLNGIYQFVLNLVNYKEMCGLTVEAGTLQVHKLINTTAVTSFTVTSHVTIDGYFHVNATLQKGVTGIMMQVQYINGTLFFKQPILRKPSSDYAGANNTRPLPNGTFYLSIYMLKSDGVSFDLLQPIKKNIVITSLIKSPDKPNEPKQHGFPTWAIIFIVVVITLILTILVAALLGCYFSQRGEMRRIQEQEQGPAHPVVLVGPPAPVHQGDPPLHQGDPPVRQGDPLVHQGDPPVHQEDPPVHQEDPPVHQGDPLVHQGDAPVHQGDPLVRQEDPPVHQEDPPVLQRDPSIQGDPPVPPHQEDPPVHQGEGDLPVPADPPVQAPQQVQEDPLNRLELSIPSIPTNLHLVLTEPVPPLSSPVSANPPTLSNIFENFGFNINSQTNDPSVSIQNNSVTYSSTGDGSDCPLMKHDHAPVASSYRFTPSQSTEEEKFKKPEEVKASGGPFKFVYSWRKYVTQPVSVNTSLNSTVTFTCEAIGVSFIFFYVGETPASEDVNVNRGFTELSQVTINGTIRRRQLSAHAREINNNTYIYCFFFPGEVRSDNATLTIQGLLDSVVDLNYTFINGSSVLLTWTAPYTLDNVPITGYYIVNGSVNITTTNKSIRLLATNLDPCILNNVSVSPINDVGIGSSTYISFYYETSWVLLKRLQFVDNILSEEDSTFSGRLYSLSPGLETGLRKHSKAGPVTNIDSSIDNCSTIDITWTAPTVNNRVSILYYILKIYDAITGSLVDTVSVYDTSYQFEDNNLFIHRYTYVITGVNELGEGMSNNDTFSYQRVPRSVEAASIIIAFNETSAYASFNIPVTLECTGESPENATITIQCNGTDVVFANTYLVENTLAPMNIQGSVPAPLNQHCIITVVFSNEAGSSEPFILPFVATTTSTTATIGTETPSTNGRINDNIVPVVAGTVSGTVLLILIILTIFVGMITAIKRKGKATKEFVHFERADSNPYEETHLTMIVPITTSPAQLTSNRSIIMAHRSIDDENDNRAIDDENDNRAIDDENDNGAIGDENPYHLARSEFLADKDTIPLHNVQELTQQEPYPSMNTSETNVEDSISSIAPLINSSEYDTATAANPTYADLVKRTNTTPLPPAAQTVMYDKVTGDINKRGGGVTAYQPSESDDISAILPPPSYDDTVAQKHSATVSTSSQFVAPVADATGAVADAAVLWFMDIMYPPKNEYDYDINTPVEDDTCSTDENSFIDKSLSVEEKPGALVTDIMLNNSTEVVATSCEVMTSNEYSTPNVSEDYSDYKNHGVPEVMQRTGWIALFAVMGVLLVVLLIALNLTVSVGTLNGLLFYANIVKLYEPVFSRKGALPVLSQVISWINLDFGFEMCFYNGMDSSAKQWLQFAFPLYLWIIIIIIIQLCRRYGKISRLMGSHAVPVLSTLFLLSYTKLVRTIVIVLHKREVTLHCTDESVRSVSLWYVDPNVEYAKGKHAGLFGFALLVTVFFVIPYTLFLLLNPFYEKHLSNFKLLRKLWSYFKPIIDAYSGPMKDEYRFWPGLLLVARIPVLLSVTLVDSFIQSQHFLLSMLLTVLVIVLSLSNCFAGVYKKRMNNVLEVWFLFNLCIMVGLSVAFNEDSKVLIWYNTCLSVFIFSFILIVVYHLYLQLSHMKCYHALIKKLLKKQNEDDDNQDVTESHLTVDQQMREIVPTSTNVRLSNSRESVVELF</sequence>
<feature type="transmembrane region" description="Helical" evidence="2">
    <location>
        <begin position="1799"/>
        <end position="1821"/>
    </location>
</feature>
<feature type="transmembrane region" description="Helical" evidence="2">
    <location>
        <begin position="1853"/>
        <end position="1877"/>
    </location>
</feature>
<feature type="signal peptide" evidence="3">
    <location>
        <begin position="1"/>
        <end position="30"/>
    </location>
</feature>
<feature type="transmembrane region" description="Helical" evidence="2">
    <location>
        <begin position="1171"/>
        <end position="1200"/>
    </location>
</feature>
<keyword evidence="2" id="KW-0472">Membrane</keyword>
<feature type="chain" id="PRO_5012620710" description="Fibronectin type-III domain-containing protein" evidence="3">
    <location>
        <begin position="31"/>
        <end position="1940"/>
    </location>
</feature>
<dbReference type="InterPro" id="IPR036116">
    <property type="entry name" value="FN3_sf"/>
</dbReference>
<keyword evidence="2" id="KW-0812">Transmembrane</keyword>
<evidence type="ECO:0000256" key="3">
    <source>
        <dbReference type="SAM" id="SignalP"/>
    </source>
</evidence>
<evidence type="ECO:0000256" key="2">
    <source>
        <dbReference type="SAM" id="Phobius"/>
    </source>
</evidence>
<feature type="domain" description="Fibronectin type-III" evidence="4">
    <location>
        <begin position="825"/>
        <end position="913"/>
    </location>
</feature>
<organism evidence="5">
    <name type="scientific">Amphimedon queenslandica</name>
    <name type="common">Sponge</name>
    <dbReference type="NCBI Taxonomy" id="400682"/>
    <lineage>
        <taxon>Eukaryota</taxon>
        <taxon>Metazoa</taxon>
        <taxon>Porifera</taxon>
        <taxon>Demospongiae</taxon>
        <taxon>Heteroscleromorpha</taxon>
        <taxon>Haplosclerida</taxon>
        <taxon>Niphatidae</taxon>
        <taxon>Amphimedon</taxon>
    </lineage>
</organism>
<feature type="transmembrane region" description="Helical" evidence="2">
    <location>
        <begin position="423"/>
        <end position="448"/>
    </location>
</feature>
<dbReference type="OrthoDB" id="308383at2759"/>